<gene>
    <name evidence="1" type="ORF">LCGC14_1817310</name>
</gene>
<sequence length="162" mass="18767">MQLKDLKSEDYHIYVDLDGVLADLQNYVNQILGEHGDLNDDAVWKRLREMGEPKFDELELLPDAMTLWDYVKKYNPNILTATGHPVEKNEREKRQWIKDNLTGYNNVFTVVASRNKSKWAWPDAILIDDRMKSIEPWQEKGGIGILHTSAEETIAELKKLGL</sequence>
<reference evidence="1" key="1">
    <citation type="journal article" date="2015" name="Nature">
        <title>Complex archaea that bridge the gap between prokaryotes and eukaryotes.</title>
        <authorList>
            <person name="Spang A."/>
            <person name="Saw J.H."/>
            <person name="Jorgensen S.L."/>
            <person name="Zaremba-Niedzwiedzka K."/>
            <person name="Martijn J."/>
            <person name="Lind A.E."/>
            <person name="van Eijk R."/>
            <person name="Schleper C."/>
            <person name="Guy L."/>
            <person name="Ettema T.J."/>
        </authorList>
    </citation>
    <scope>NUCLEOTIDE SEQUENCE</scope>
</reference>
<accession>A0A0F9GJZ9</accession>
<organism evidence="1">
    <name type="scientific">marine sediment metagenome</name>
    <dbReference type="NCBI Taxonomy" id="412755"/>
    <lineage>
        <taxon>unclassified sequences</taxon>
        <taxon>metagenomes</taxon>
        <taxon>ecological metagenomes</taxon>
    </lineage>
</organism>
<dbReference type="InterPro" id="IPR023214">
    <property type="entry name" value="HAD_sf"/>
</dbReference>
<comment type="caution">
    <text evidence="1">The sequence shown here is derived from an EMBL/GenBank/DDBJ whole genome shotgun (WGS) entry which is preliminary data.</text>
</comment>
<dbReference type="Gene3D" id="3.40.50.1000">
    <property type="entry name" value="HAD superfamily/HAD-like"/>
    <property type="match status" value="1"/>
</dbReference>
<protein>
    <submittedName>
        <fullName evidence="1">Uncharacterized protein</fullName>
    </submittedName>
</protein>
<name>A0A0F9GJZ9_9ZZZZ</name>
<dbReference type="AlphaFoldDB" id="A0A0F9GJZ9"/>
<proteinExistence type="predicted"/>
<dbReference type="InterPro" id="IPR036412">
    <property type="entry name" value="HAD-like_sf"/>
</dbReference>
<evidence type="ECO:0000313" key="1">
    <source>
        <dbReference type="EMBL" id="KKL99149.1"/>
    </source>
</evidence>
<dbReference type="SUPFAM" id="SSF56784">
    <property type="entry name" value="HAD-like"/>
    <property type="match status" value="1"/>
</dbReference>
<dbReference type="EMBL" id="LAZR01017744">
    <property type="protein sequence ID" value="KKL99149.1"/>
    <property type="molecule type" value="Genomic_DNA"/>
</dbReference>